<dbReference type="InterPro" id="IPR043746">
    <property type="entry name" value="DUF5691"/>
</dbReference>
<keyword evidence="2" id="KW-1185">Reference proteome</keyword>
<evidence type="ECO:0000313" key="1">
    <source>
        <dbReference type="EMBL" id="MCP1376323.1"/>
    </source>
</evidence>
<proteinExistence type="predicted"/>
<name>A0ABT1FJJ9_9GAMM</name>
<sequence>MTEVLGPQLDRLYARWLVGARDEVPVDTLPAAWRDGSTLDASHLLALASQCRQFLGEHVLPADARAAAALPSPRLALVPEAQRLRFRRCVRALSAVTWPALLRLLASRGWQAHPYDWLPEAGDVSLPPLYDEWRAWRRQQVPHETLDATSWDEVTPSERCRLVARLRATDPALAAELLTTRLATLPAEQRLQMLDALVPALSEADLLLLEGLSGDRSEKVRLRASQLRRRLGRREPLEAAVRDELKADFVVGSSGLIRRRAQVGWAALKTQPQRAARLLRLQSVGWNELADVLGLTPLGLANALTLDEPQNDAVLVECAAQTAPVEVVRHVLERLLFGPAGEQPVPFGASLLERLTEAERVALARRGLRESARIASFGSLLAIIPAPFEVLPFGELAGSAPWRRLTDTLRALAAEPGAARPGWLAEEIAAIASLLPAGTAGEALAQLTRAGLHPADPALDPLHLNVDLADAPPAQES</sequence>
<dbReference type="Pfam" id="PF18944">
    <property type="entry name" value="DUF5691"/>
    <property type="match status" value="1"/>
</dbReference>
<dbReference type="Proteomes" id="UP001204615">
    <property type="component" value="Unassembled WGS sequence"/>
</dbReference>
<organism evidence="1 2">
    <name type="scientific">Dyella lutea</name>
    <dbReference type="NCBI Taxonomy" id="2950441"/>
    <lineage>
        <taxon>Bacteria</taxon>
        <taxon>Pseudomonadati</taxon>
        <taxon>Pseudomonadota</taxon>
        <taxon>Gammaproteobacteria</taxon>
        <taxon>Lysobacterales</taxon>
        <taxon>Rhodanobacteraceae</taxon>
        <taxon>Dyella</taxon>
    </lineage>
</organism>
<dbReference type="RefSeq" id="WP_253569132.1">
    <property type="nucleotide sequence ID" value="NZ_JAMZEK010000006.1"/>
</dbReference>
<reference evidence="1 2" key="1">
    <citation type="submission" date="2022-06" db="EMBL/GenBank/DDBJ databases">
        <title>Dyella sp. Sa strain:Sa Genome sequencing.</title>
        <authorList>
            <person name="Park S."/>
        </authorList>
    </citation>
    <scope>NUCLEOTIDE SEQUENCE [LARGE SCALE GENOMIC DNA]</scope>
    <source>
        <strain evidence="1 2">Sa</strain>
    </source>
</reference>
<protein>
    <submittedName>
        <fullName evidence="1">DUF5691 domain-containing protein</fullName>
    </submittedName>
</protein>
<comment type="caution">
    <text evidence="1">The sequence shown here is derived from an EMBL/GenBank/DDBJ whole genome shotgun (WGS) entry which is preliminary data.</text>
</comment>
<accession>A0ABT1FJJ9</accession>
<dbReference type="EMBL" id="JAMZEK010000006">
    <property type="protein sequence ID" value="MCP1376323.1"/>
    <property type="molecule type" value="Genomic_DNA"/>
</dbReference>
<gene>
    <name evidence="1" type="ORF">NC595_19925</name>
</gene>
<evidence type="ECO:0000313" key="2">
    <source>
        <dbReference type="Proteomes" id="UP001204615"/>
    </source>
</evidence>